<dbReference type="PANTHER" id="PTHR24300">
    <property type="entry name" value="CYTOCHROME P450 508A4-RELATED"/>
    <property type="match status" value="1"/>
</dbReference>
<keyword evidence="3 5" id="KW-0408">Iron</keyword>
<comment type="similarity">
    <text evidence="1 5">Belongs to the cytochrome P450 family.</text>
</comment>
<keyword evidence="7" id="KW-1185">Reference proteome</keyword>
<dbReference type="InterPro" id="IPR017972">
    <property type="entry name" value="Cyt_P450_CS"/>
</dbReference>
<evidence type="ECO:0000256" key="5">
    <source>
        <dbReference type="RuleBase" id="RU000461"/>
    </source>
</evidence>
<evidence type="ECO:0000256" key="1">
    <source>
        <dbReference type="ARBA" id="ARBA00010617"/>
    </source>
</evidence>
<dbReference type="InterPro" id="IPR036396">
    <property type="entry name" value="Cyt_P450_sf"/>
</dbReference>
<dbReference type="Pfam" id="PF00067">
    <property type="entry name" value="p450"/>
    <property type="match status" value="1"/>
</dbReference>
<dbReference type="PRINTS" id="PR00385">
    <property type="entry name" value="P450"/>
</dbReference>
<sequence length="509" mass="58095">MFLMLLVFATTGCALFLWFLKEHFESKRRLPGPTQFPLVGSMLQLAAADRVGFIALHKLSQIYGDAMSVKLGIADYVFLSSNESVKDFYTRDECVDRPCTGIWAERQFNKNIGILFANGPSSWGEMRKFITQCWRSCGPINRVWLSDVLQAEVSSFMKYSEELASSNPERVVPFKASGFVKVSFTNLMSAMLHGKRHENYDDQKLVDLVIALDKFFRASTLGTSVMTAYPWLRFVFGKSLGYYTQLESVAGVHKYSQDLINERTKSGEYKNGKPNCFIDAFLQRMETEKLNTETFSKQAFFVVLTDFYTAGTETTANLLLFAILLLMAHPEKQELMYQEILSKVGDRQIELEDRNEMIYTQAVMLEVFRWGKVTINLAPRQAIRDFEYKGKLVKQGTSILANMYSVYEDQTVWGDPGVFRPERFIGEDIKLISEKADRIVAFGMGKRVCLGEMLAKDSGFLYLTTLVQKYKLELPKEYDDKPPSLEIVEGMTTSAVDYNVKLMKRDTVS</sequence>
<evidence type="ECO:0000313" key="7">
    <source>
        <dbReference type="Proteomes" id="UP001642540"/>
    </source>
</evidence>
<evidence type="ECO:0000256" key="2">
    <source>
        <dbReference type="ARBA" id="ARBA00022723"/>
    </source>
</evidence>
<name>A0ABP1S750_9HEXA</name>
<keyword evidence="2 5" id="KW-0479">Metal-binding</keyword>
<dbReference type="Gene3D" id="1.10.630.10">
    <property type="entry name" value="Cytochrome P450"/>
    <property type="match status" value="1"/>
</dbReference>
<evidence type="ECO:0008006" key="8">
    <source>
        <dbReference type="Google" id="ProtNLM"/>
    </source>
</evidence>
<dbReference type="SUPFAM" id="SSF48264">
    <property type="entry name" value="Cytochrome P450"/>
    <property type="match status" value="1"/>
</dbReference>
<evidence type="ECO:0000256" key="4">
    <source>
        <dbReference type="ARBA" id="ARBA00023033"/>
    </source>
</evidence>
<gene>
    <name evidence="6" type="ORF">ODALV1_LOCUS30564</name>
</gene>
<evidence type="ECO:0000313" key="6">
    <source>
        <dbReference type="EMBL" id="CAL8145661.1"/>
    </source>
</evidence>
<proteinExistence type="inferred from homology"/>
<dbReference type="PANTHER" id="PTHR24300:SF375">
    <property type="entry name" value="CYTOCHROME P450 FAMILY"/>
    <property type="match status" value="1"/>
</dbReference>
<dbReference type="EMBL" id="CAXLJM020000164">
    <property type="protein sequence ID" value="CAL8145661.1"/>
    <property type="molecule type" value="Genomic_DNA"/>
</dbReference>
<dbReference type="InterPro" id="IPR002401">
    <property type="entry name" value="Cyt_P450_E_grp-I"/>
</dbReference>
<protein>
    <recommendedName>
        <fullName evidence="8">Farnesoate epoxidase</fullName>
    </recommendedName>
</protein>
<dbReference type="Proteomes" id="UP001642540">
    <property type="component" value="Unassembled WGS sequence"/>
</dbReference>
<accession>A0ABP1S750</accession>
<dbReference type="PRINTS" id="PR00463">
    <property type="entry name" value="EP450I"/>
</dbReference>
<dbReference type="PROSITE" id="PS00086">
    <property type="entry name" value="CYTOCHROME_P450"/>
    <property type="match status" value="1"/>
</dbReference>
<comment type="caution">
    <text evidence="6">The sequence shown here is derived from an EMBL/GenBank/DDBJ whole genome shotgun (WGS) entry which is preliminary data.</text>
</comment>
<keyword evidence="4 5" id="KW-0503">Monooxygenase</keyword>
<dbReference type="InterPro" id="IPR001128">
    <property type="entry name" value="Cyt_P450"/>
</dbReference>
<organism evidence="6 7">
    <name type="scientific">Orchesella dallaii</name>
    <dbReference type="NCBI Taxonomy" id="48710"/>
    <lineage>
        <taxon>Eukaryota</taxon>
        <taxon>Metazoa</taxon>
        <taxon>Ecdysozoa</taxon>
        <taxon>Arthropoda</taxon>
        <taxon>Hexapoda</taxon>
        <taxon>Collembola</taxon>
        <taxon>Entomobryomorpha</taxon>
        <taxon>Entomobryoidea</taxon>
        <taxon>Orchesellidae</taxon>
        <taxon>Orchesellinae</taxon>
        <taxon>Orchesella</taxon>
    </lineage>
</organism>
<reference evidence="6 7" key="1">
    <citation type="submission" date="2024-08" db="EMBL/GenBank/DDBJ databases">
        <authorList>
            <person name="Cucini C."/>
            <person name="Frati F."/>
        </authorList>
    </citation>
    <scope>NUCLEOTIDE SEQUENCE [LARGE SCALE GENOMIC DNA]</scope>
</reference>
<dbReference type="InterPro" id="IPR050182">
    <property type="entry name" value="Cytochrome_P450_fam2"/>
</dbReference>
<keyword evidence="5" id="KW-0349">Heme</keyword>
<keyword evidence="5" id="KW-0560">Oxidoreductase</keyword>
<evidence type="ECO:0000256" key="3">
    <source>
        <dbReference type="ARBA" id="ARBA00023004"/>
    </source>
</evidence>